<evidence type="ECO:0000313" key="3">
    <source>
        <dbReference type="EMBL" id="QDH70997.1"/>
    </source>
</evidence>
<dbReference type="KEGG" id="lyj:FKV23_13560"/>
<dbReference type="InterPro" id="IPR036852">
    <property type="entry name" value="Peptidase_S8/S53_dom_sf"/>
</dbReference>
<dbReference type="Pfam" id="PF00082">
    <property type="entry name" value="Peptidase_S8"/>
    <property type="match status" value="1"/>
</dbReference>
<reference evidence="3 4" key="1">
    <citation type="submission" date="2019-06" db="EMBL/GenBank/DDBJ databases">
        <title>Lysobacter alkalisoli sp. nov. isolated from saline-alkali soil.</title>
        <authorList>
            <person name="Sun J.-Q."/>
            <person name="Xu L."/>
        </authorList>
    </citation>
    <scope>NUCLEOTIDE SEQUENCE [LARGE SCALE GENOMIC DNA]</scope>
    <source>
        <strain evidence="3 4">SJ-36</strain>
    </source>
</reference>
<keyword evidence="4" id="KW-1185">Reference proteome</keyword>
<comment type="caution">
    <text evidence="1">Lacks conserved residue(s) required for the propagation of feature annotation.</text>
</comment>
<evidence type="ECO:0000256" key="1">
    <source>
        <dbReference type="PROSITE-ProRule" id="PRU01240"/>
    </source>
</evidence>
<organism evidence="3 4">
    <name type="scientific">Marilutibacter alkalisoli</name>
    <dbReference type="NCBI Taxonomy" id="2591633"/>
    <lineage>
        <taxon>Bacteria</taxon>
        <taxon>Pseudomonadati</taxon>
        <taxon>Pseudomonadota</taxon>
        <taxon>Gammaproteobacteria</taxon>
        <taxon>Lysobacterales</taxon>
        <taxon>Lysobacteraceae</taxon>
        <taxon>Marilutibacter</taxon>
    </lineage>
</organism>
<protein>
    <submittedName>
        <fullName evidence="3">S8 family serine peptidase</fullName>
    </submittedName>
</protein>
<dbReference type="InterPro" id="IPR000209">
    <property type="entry name" value="Peptidase_S8/S53_dom"/>
</dbReference>
<dbReference type="GO" id="GO:0004252">
    <property type="term" value="F:serine-type endopeptidase activity"/>
    <property type="evidence" value="ECO:0007669"/>
    <property type="project" value="InterPro"/>
</dbReference>
<comment type="similarity">
    <text evidence="1">Belongs to the peptidase S8 family.</text>
</comment>
<gene>
    <name evidence="3" type="ORF">FKV23_13560</name>
</gene>
<feature type="domain" description="Peptidase S8/S53" evidence="2">
    <location>
        <begin position="1"/>
        <end position="48"/>
    </location>
</feature>
<name>A0A514BUH6_9GAMM</name>
<sequence length="118" mass="12064">MASPHVAGVAALVLSASPEPLAPADVKAILKDSTRAFPEAVDKPIGVGVLDADAAVTLVIEGPPEPCDPEVEQCEPDAIALVNKVPLSGQSGAAGGVYYIKLVGERAYGNVIVRARHN</sequence>
<dbReference type="SUPFAM" id="SSF52743">
    <property type="entry name" value="Subtilisin-like"/>
    <property type="match status" value="1"/>
</dbReference>
<evidence type="ECO:0000313" key="4">
    <source>
        <dbReference type="Proteomes" id="UP000317199"/>
    </source>
</evidence>
<dbReference type="AlphaFoldDB" id="A0A514BUH6"/>
<dbReference type="Proteomes" id="UP000317199">
    <property type="component" value="Chromosome"/>
</dbReference>
<proteinExistence type="inferred from homology"/>
<evidence type="ECO:0000259" key="2">
    <source>
        <dbReference type="Pfam" id="PF00082"/>
    </source>
</evidence>
<dbReference type="GO" id="GO:0006508">
    <property type="term" value="P:proteolysis"/>
    <property type="evidence" value="ECO:0007669"/>
    <property type="project" value="InterPro"/>
</dbReference>
<accession>A0A514BUH6</accession>
<dbReference type="EMBL" id="CP041242">
    <property type="protein sequence ID" value="QDH70997.1"/>
    <property type="molecule type" value="Genomic_DNA"/>
</dbReference>
<dbReference type="PROSITE" id="PS51892">
    <property type="entry name" value="SUBTILASE"/>
    <property type="match status" value="1"/>
</dbReference>
<dbReference type="Gene3D" id="3.40.50.200">
    <property type="entry name" value="Peptidase S8/S53 domain"/>
    <property type="match status" value="1"/>
</dbReference>